<dbReference type="GO" id="GO:0008237">
    <property type="term" value="F:metallopeptidase activity"/>
    <property type="evidence" value="ECO:0007669"/>
    <property type="project" value="UniProtKB-KW"/>
</dbReference>
<dbReference type="PANTHER" id="PTHR39188">
    <property type="entry name" value="MEMBRANE-ASSOCIATED ZINC METALLOPROTEASE M50B"/>
    <property type="match status" value="1"/>
</dbReference>
<keyword evidence="10" id="KW-0482">Metalloprotease</keyword>
<dbReference type="GO" id="GO:0006508">
    <property type="term" value="P:proteolysis"/>
    <property type="evidence" value="ECO:0007669"/>
    <property type="project" value="UniProtKB-KW"/>
</dbReference>
<evidence type="ECO:0000256" key="11">
    <source>
        <dbReference type="ARBA" id="ARBA00023136"/>
    </source>
</evidence>
<evidence type="ECO:0000256" key="5">
    <source>
        <dbReference type="ARBA" id="ARBA00022692"/>
    </source>
</evidence>
<dbReference type="GO" id="GO:0046872">
    <property type="term" value="F:metal ion binding"/>
    <property type="evidence" value="ECO:0007669"/>
    <property type="project" value="UniProtKB-KW"/>
</dbReference>
<feature type="domain" description="Peptidase M50" evidence="13">
    <location>
        <begin position="26"/>
        <end position="96"/>
    </location>
</feature>
<keyword evidence="7" id="KW-0378">Hydrolase</keyword>
<dbReference type="Proteomes" id="UP000253490">
    <property type="component" value="Unassembled WGS sequence"/>
</dbReference>
<keyword evidence="8" id="KW-0862">Zinc</keyword>
<keyword evidence="6" id="KW-0479">Metal-binding</keyword>
<dbReference type="PANTHER" id="PTHR39188:SF3">
    <property type="entry name" value="STAGE IV SPORULATION PROTEIN FB"/>
    <property type="match status" value="1"/>
</dbReference>
<feature type="transmembrane region" description="Helical" evidence="12">
    <location>
        <begin position="149"/>
        <end position="167"/>
    </location>
</feature>
<evidence type="ECO:0000256" key="7">
    <source>
        <dbReference type="ARBA" id="ARBA00022801"/>
    </source>
</evidence>
<gene>
    <name evidence="14" type="ORF">DES36_102114</name>
</gene>
<evidence type="ECO:0000256" key="10">
    <source>
        <dbReference type="ARBA" id="ARBA00023049"/>
    </source>
</evidence>
<name>A0A366IEW4_9FIRM</name>
<evidence type="ECO:0000256" key="8">
    <source>
        <dbReference type="ARBA" id="ARBA00022833"/>
    </source>
</evidence>
<dbReference type="RefSeq" id="WP_113919543.1">
    <property type="nucleotide sequence ID" value="NZ_QNRX01000002.1"/>
</dbReference>
<comment type="caution">
    <text evidence="14">The sequence shown here is derived from an EMBL/GenBank/DDBJ whole genome shotgun (WGS) entry which is preliminary data.</text>
</comment>
<dbReference type="GO" id="GO:0016020">
    <property type="term" value="C:membrane"/>
    <property type="evidence" value="ECO:0007669"/>
    <property type="project" value="UniProtKB-SubCell"/>
</dbReference>
<evidence type="ECO:0000256" key="9">
    <source>
        <dbReference type="ARBA" id="ARBA00022989"/>
    </source>
</evidence>
<evidence type="ECO:0000313" key="14">
    <source>
        <dbReference type="EMBL" id="RBP68972.1"/>
    </source>
</evidence>
<evidence type="ECO:0000256" key="2">
    <source>
        <dbReference type="ARBA" id="ARBA00004141"/>
    </source>
</evidence>
<accession>A0A366IEW4</accession>
<proteinExistence type="inferred from homology"/>
<evidence type="ECO:0000259" key="13">
    <source>
        <dbReference type="Pfam" id="PF02163"/>
    </source>
</evidence>
<evidence type="ECO:0000256" key="4">
    <source>
        <dbReference type="ARBA" id="ARBA00022670"/>
    </source>
</evidence>
<sequence length="281" mass="32707">MKPKVNLLFLPVLLFAGFFGGLEDLCVFFIAVCIHDLAHYLVAKYYDVPIEYLEFMPFGCKMKMDDSNLEDHQKFFIYLSGPLTNILLSVILYTLKAYKIYYFSLYNEILFANLCIGFLNILPFHPLDGSVIFRILLSKVLGNIRSTKIMFIITQLFAIFLLVITIYSLAYNIYNISYGIVGAFLLVESTKEKKNILIRAMEWEMIKRKRVHKKNQIVKSERICTNVNSSLKKIMSNFNGNRYYFIDILDGSKYLKTITEEDVIEGIIRYGYDGRVRDLLN</sequence>
<comment type="similarity">
    <text evidence="3">Belongs to the peptidase M50B family.</text>
</comment>
<protein>
    <submittedName>
        <fullName evidence="14">Zn-dependent protease</fullName>
    </submittedName>
</protein>
<organism evidence="14 15">
    <name type="scientific">Alkalibaculum bacchi</name>
    <dbReference type="NCBI Taxonomy" id="645887"/>
    <lineage>
        <taxon>Bacteria</taxon>
        <taxon>Bacillati</taxon>
        <taxon>Bacillota</taxon>
        <taxon>Clostridia</taxon>
        <taxon>Eubacteriales</taxon>
        <taxon>Eubacteriaceae</taxon>
        <taxon>Alkalibaculum</taxon>
    </lineage>
</organism>
<feature type="domain" description="Peptidase M50" evidence="13">
    <location>
        <begin position="104"/>
        <end position="163"/>
    </location>
</feature>
<evidence type="ECO:0000256" key="12">
    <source>
        <dbReference type="SAM" id="Phobius"/>
    </source>
</evidence>
<feature type="transmembrane region" description="Helical" evidence="12">
    <location>
        <begin position="12"/>
        <end position="34"/>
    </location>
</feature>
<keyword evidence="4 14" id="KW-0645">Protease</keyword>
<evidence type="ECO:0000256" key="1">
    <source>
        <dbReference type="ARBA" id="ARBA00001947"/>
    </source>
</evidence>
<keyword evidence="11 12" id="KW-0472">Membrane</keyword>
<dbReference type="Pfam" id="PF02163">
    <property type="entry name" value="Peptidase_M50"/>
    <property type="match status" value="2"/>
</dbReference>
<comment type="cofactor">
    <cofactor evidence="1">
        <name>Zn(2+)</name>
        <dbReference type="ChEBI" id="CHEBI:29105"/>
    </cofactor>
</comment>
<keyword evidence="15" id="KW-1185">Reference proteome</keyword>
<dbReference type="OrthoDB" id="166377at2"/>
<keyword evidence="9 12" id="KW-1133">Transmembrane helix</keyword>
<comment type="subcellular location">
    <subcellularLocation>
        <location evidence="2">Membrane</location>
        <topology evidence="2">Multi-pass membrane protein</topology>
    </subcellularLocation>
</comment>
<keyword evidence="5 12" id="KW-0812">Transmembrane</keyword>
<feature type="transmembrane region" description="Helical" evidence="12">
    <location>
        <begin position="110"/>
        <end position="137"/>
    </location>
</feature>
<reference evidence="14 15" key="1">
    <citation type="submission" date="2018-06" db="EMBL/GenBank/DDBJ databases">
        <title>Genomic Encyclopedia of Type Strains, Phase IV (KMG-IV): sequencing the most valuable type-strain genomes for metagenomic binning, comparative biology and taxonomic classification.</title>
        <authorList>
            <person name="Goeker M."/>
        </authorList>
    </citation>
    <scope>NUCLEOTIDE SEQUENCE [LARGE SCALE GENOMIC DNA]</scope>
    <source>
        <strain evidence="14 15">DSM 22112</strain>
    </source>
</reference>
<dbReference type="EMBL" id="QNRX01000002">
    <property type="protein sequence ID" value="RBP68972.1"/>
    <property type="molecule type" value="Genomic_DNA"/>
</dbReference>
<dbReference type="AlphaFoldDB" id="A0A366IEW4"/>
<evidence type="ECO:0000256" key="6">
    <source>
        <dbReference type="ARBA" id="ARBA00022723"/>
    </source>
</evidence>
<feature type="transmembrane region" description="Helical" evidence="12">
    <location>
        <begin position="75"/>
        <end position="95"/>
    </location>
</feature>
<dbReference type="InterPro" id="IPR008915">
    <property type="entry name" value="Peptidase_M50"/>
</dbReference>
<evidence type="ECO:0000256" key="3">
    <source>
        <dbReference type="ARBA" id="ARBA00007931"/>
    </source>
</evidence>
<evidence type="ECO:0000313" key="15">
    <source>
        <dbReference type="Proteomes" id="UP000253490"/>
    </source>
</evidence>